<comment type="caution">
    <text evidence="13">The sequence shown here is derived from an EMBL/GenBank/DDBJ whole genome shotgun (WGS) entry which is preliminary data.</text>
</comment>
<keyword evidence="9" id="KW-0472">Membrane</keyword>
<evidence type="ECO:0000256" key="8">
    <source>
        <dbReference type="ARBA" id="ARBA00022989"/>
    </source>
</evidence>
<evidence type="ECO:0000256" key="11">
    <source>
        <dbReference type="SAM" id="SignalP"/>
    </source>
</evidence>
<keyword evidence="14" id="KW-1185">Reference proteome</keyword>
<evidence type="ECO:0000256" key="1">
    <source>
        <dbReference type="ARBA" id="ARBA00004383"/>
    </source>
</evidence>
<dbReference type="InterPro" id="IPR051045">
    <property type="entry name" value="TonB-dependent_transducer"/>
</dbReference>
<keyword evidence="3" id="KW-0813">Transport</keyword>
<evidence type="ECO:0000313" key="14">
    <source>
        <dbReference type="Proteomes" id="UP000228535"/>
    </source>
</evidence>
<dbReference type="PANTHER" id="PTHR33446:SF2">
    <property type="entry name" value="PROTEIN TONB"/>
    <property type="match status" value="1"/>
</dbReference>
<feature type="chain" id="PRO_5014870420" evidence="11">
    <location>
        <begin position="25"/>
        <end position="268"/>
    </location>
</feature>
<keyword evidence="4" id="KW-1003">Cell membrane</keyword>
<dbReference type="OrthoDB" id="1039448at2"/>
<name>A0A2M9B9X2_9BACT</name>
<evidence type="ECO:0000256" key="4">
    <source>
        <dbReference type="ARBA" id="ARBA00022475"/>
    </source>
</evidence>
<evidence type="ECO:0000256" key="6">
    <source>
        <dbReference type="ARBA" id="ARBA00022692"/>
    </source>
</evidence>
<evidence type="ECO:0000256" key="3">
    <source>
        <dbReference type="ARBA" id="ARBA00022448"/>
    </source>
</evidence>
<evidence type="ECO:0000256" key="9">
    <source>
        <dbReference type="ARBA" id="ARBA00023136"/>
    </source>
</evidence>
<dbReference type="EMBL" id="PGFA01000002">
    <property type="protein sequence ID" value="PJJ54742.1"/>
    <property type="molecule type" value="Genomic_DNA"/>
</dbReference>
<keyword evidence="6" id="KW-0812">Transmembrane</keyword>
<dbReference type="GO" id="GO:0015031">
    <property type="term" value="P:protein transport"/>
    <property type="evidence" value="ECO:0007669"/>
    <property type="project" value="UniProtKB-KW"/>
</dbReference>
<evidence type="ECO:0000259" key="12">
    <source>
        <dbReference type="PROSITE" id="PS52015"/>
    </source>
</evidence>
<gene>
    <name evidence="13" type="ORF">CLV45_3088</name>
</gene>
<keyword evidence="7" id="KW-0653">Protein transport</keyword>
<feature type="domain" description="TonB C-terminal" evidence="12">
    <location>
        <begin position="178"/>
        <end position="268"/>
    </location>
</feature>
<evidence type="ECO:0000256" key="2">
    <source>
        <dbReference type="ARBA" id="ARBA00006555"/>
    </source>
</evidence>
<dbReference type="GO" id="GO:0031992">
    <property type="term" value="F:energy transducer activity"/>
    <property type="evidence" value="ECO:0007669"/>
    <property type="project" value="TreeGrafter"/>
</dbReference>
<dbReference type="SUPFAM" id="SSF74653">
    <property type="entry name" value="TolA/TonB C-terminal domain"/>
    <property type="match status" value="2"/>
</dbReference>
<protein>
    <submittedName>
        <fullName evidence="13">Protein TonB</fullName>
    </submittedName>
</protein>
<reference evidence="13 14" key="1">
    <citation type="submission" date="2017-11" db="EMBL/GenBank/DDBJ databases">
        <title>Genomic Encyclopedia of Archaeal and Bacterial Type Strains, Phase II (KMG-II): From Individual Species to Whole Genera.</title>
        <authorList>
            <person name="Goeker M."/>
        </authorList>
    </citation>
    <scope>NUCLEOTIDE SEQUENCE [LARGE SCALE GENOMIC DNA]</scope>
    <source>
        <strain evidence="13 14">DSM 11115</strain>
    </source>
</reference>
<keyword evidence="11" id="KW-0732">Signal</keyword>
<keyword evidence="5" id="KW-0997">Cell inner membrane</keyword>
<proteinExistence type="inferred from homology"/>
<dbReference type="Pfam" id="PF03544">
    <property type="entry name" value="TonB_C"/>
    <property type="match status" value="2"/>
</dbReference>
<dbReference type="GO" id="GO:0098797">
    <property type="term" value="C:plasma membrane protein complex"/>
    <property type="evidence" value="ECO:0007669"/>
    <property type="project" value="TreeGrafter"/>
</dbReference>
<comment type="subcellular location">
    <subcellularLocation>
        <location evidence="1">Cell inner membrane</location>
        <topology evidence="1">Single-pass membrane protein</topology>
        <orientation evidence="1">Periplasmic side</orientation>
    </subcellularLocation>
</comment>
<dbReference type="Gene3D" id="3.30.1150.10">
    <property type="match status" value="2"/>
</dbReference>
<dbReference type="InterPro" id="IPR037682">
    <property type="entry name" value="TonB_C"/>
</dbReference>
<dbReference type="Proteomes" id="UP000228535">
    <property type="component" value="Unassembled WGS sequence"/>
</dbReference>
<dbReference type="RefSeq" id="WP_100337349.1">
    <property type="nucleotide sequence ID" value="NZ_PGFA01000002.1"/>
</dbReference>
<dbReference type="PROSITE" id="PS52015">
    <property type="entry name" value="TONB_CTD"/>
    <property type="match status" value="2"/>
</dbReference>
<feature type="signal peptide" evidence="11">
    <location>
        <begin position="1"/>
        <end position="24"/>
    </location>
</feature>
<comment type="similarity">
    <text evidence="2">Belongs to the TonB family.</text>
</comment>
<sequence>MRPTVRRLTLLLALSTATLTAAHAQQKLKYPKPNADEIYDAVAKPAVPTTGLQGYADYLEKNQKYPAAAIQNGQEGTVEVTFVVEKSGGVSDVQVKNAVAPLLDAEAIRLIKGGPKWVPAENKGQKVRQRVTVPVSFMLPLGAGGPAPKVRPDEDGAAENKPAGPTVVKADQPARPVGGTDAFFEWIQKNQKYPALARKKNIQGKVMVEFMVQPDGSLTDVKLVKRLGAGLDEEALRLIKAAPKWEPATYQGKPVRQKMVLPVLFTLL</sequence>
<evidence type="ECO:0000313" key="13">
    <source>
        <dbReference type="EMBL" id="PJJ54742.1"/>
    </source>
</evidence>
<organism evidence="13 14">
    <name type="scientific">Hymenobacter chitinivorans DSM 11115</name>
    <dbReference type="NCBI Taxonomy" id="1121954"/>
    <lineage>
        <taxon>Bacteria</taxon>
        <taxon>Pseudomonadati</taxon>
        <taxon>Bacteroidota</taxon>
        <taxon>Cytophagia</taxon>
        <taxon>Cytophagales</taxon>
        <taxon>Hymenobacteraceae</taxon>
        <taxon>Hymenobacter</taxon>
    </lineage>
</organism>
<feature type="region of interest" description="Disordered" evidence="10">
    <location>
        <begin position="144"/>
        <end position="172"/>
    </location>
</feature>
<dbReference type="GO" id="GO:0055085">
    <property type="term" value="P:transmembrane transport"/>
    <property type="evidence" value="ECO:0007669"/>
    <property type="project" value="InterPro"/>
</dbReference>
<accession>A0A2M9B9X2</accession>
<dbReference type="InterPro" id="IPR006260">
    <property type="entry name" value="TonB/TolA_C"/>
</dbReference>
<evidence type="ECO:0000256" key="10">
    <source>
        <dbReference type="SAM" id="MobiDB-lite"/>
    </source>
</evidence>
<evidence type="ECO:0000256" key="7">
    <source>
        <dbReference type="ARBA" id="ARBA00022927"/>
    </source>
</evidence>
<keyword evidence="8" id="KW-1133">Transmembrane helix</keyword>
<evidence type="ECO:0000256" key="5">
    <source>
        <dbReference type="ARBA" id="ARBA00022519"/>
    </source>
</evidence>
<dbReference type="AlphaFoldDB" id="A0A2M9B9X2"/>
<dbReference type="PANTHER" id="PTHR33446">
    <property type="entry name" value="PROTEIN TONB-RELATED"/>
    <property type="match status" value="1"/>
</dbReference>
<feature type="domain" description="TonB C-terminal" evidence="12">
    <location>
        <begin position="50"/>
        <end position="146"/>
    </location>
</feature>
<dbReference type="NCBIfam" id="TIGR01352">
    <property type="entry name" value="tonB_Cterm"/>
    <property type="match status" value="2"/>
</dbReference>